<protein>
    <submittedName>
        <fullName evidence="1">Uncharacterized protein</fullName>
    </submittedName>
</protein>
<name>A0AAV4T3L9_CAEEX</name>
<dbReference type="EMBL" id="BPLR01010699">
    <property type="protein sequence ID" value="GIY41233.1"/>
    <property type="molecule type" value="Genomic_DNA"/>
</dbReference>
<dbReference type="Proteomes" id="UP001054945">
    <property type="component" value="Unassembled WGS sequence"/>
</dbReference>
<gene>
    <name evidence="1" type="ORF">CEXT_747931</name>
</gene>
<accession>A0AAV4T3L9</accession>
<comment type="caution">
    <text evidence="1">The sequence shown here is derived from an EMBL/GenBank/DDBJ whole genome shotgun (WGS) entry which is preliminary data.</text>
</comment>
<dbReference type="AlphaFoldDB" id="A0AAV4T3L9"/>
<evidence type="ECO:0000313" key="2">
    <source>
        <dbReference type="Proteomes" id="UP001054945"/>
    </source>
</evidence>
<organism evidence="1 2">
    <name type="scientific">Caerostris extrusa</name>
    <name type="common">Bark spider</name>
    <name type="synonym">Caerostris bankana</name>
    <dbReference type="NCBI Taxonomy" id="172846"/>
    <lineage>
        <taxon>Eukaryota</taxon>
        <taxon>Metazoa</taxon>
        <taxon>Ecdysozoa</taxon>
        <taxon>Arthropoda</taxon>
        <taxon>Chelicerata</taxon>
        <taxon>Arachnida</taxon>
        <taxon>Araneae</taxon>
        <taxon>Araneomorphae</taxon>
        <taxon>Entelegynae</taxon>
        <taxon>Araneoidea</taxon>
        <taxon>Araneidae</taxon>
        <taxon>Caerostris</taxon>
    </lineage>
</organism>
<keyword evidence="2" id="KW-1185">Reference proteome</keyword>
<evidence type="ECO:0000313" key="1">
    <source>
        <dbReference type="EMBL" id="GIY41233.1"/>
    </source>
</evidence>
<proteinExistence type="predicted"/>
<sequence length="101" mass="11576">MKCQGNDEDELCSLFLPNHIICWSLTVELKRRIVTKDKTEYAIPRMPCVVPSQKEQLVKGPHRGMSQFCVSRNVRSNPIKKRIALHHTLSGCVISIISRIF</sequence>
<reference evidence="1 2" key="1">
    <citation type="submission" date="2021-06" db="EMBL/GenBank/DDBJ databases">
        <title>Caerostris extrusa draft genome.</title>
        <authorList>
            <person name="Kono N."/>
            <person name="Arakawa K."/>
        </authorList>
    </citation>
    <scope>NUCLEOTIDE SEQUENCE [LARGE SCALE GENOMIC DNA]</scope>
</reference>